<organism evidence="9 10">
    <name type="scientific">Desmospora activa DSM 45169</name>
    <dbReference type="NCBI Taxonomy" id="1121389"/>
    <lineage>
        <taxon>Bacteria</taxon>
        <taxon>Bacillati</taxon>
        <taxon>Bacillota</taxon>
        <taxon>Bacilli</taxon>
        <taxon>Bacillales</taxon>
        <taxon>Thermoactinomycetaceae</taxon>
        <taxon>Desmospora</taxon>
    </lineage>
</organism>
<accession>A0A2T4Z9G9</accession>
<comment type="similarity">
    <text evidence="1 6">Belongs to the NusB family.</text>
</comment>
<dbReference type="NCBIfam" id="TIGR01951">
    <property type="entry name" value="nusB"/>
    <property type="match status" value="1"/>
</dbReference>
<sequence>MSRRKARERALQTLYQLQLNKQDEEQLMRREERRLSSQVDESDRDFFARLVRGVSENKEQLDQRIEGYLKKDWSMSRLSIVDQTVLRIAVYELLYEPSVPEKVTLNEAVELAKTFSGDDSPKFINGVLASLLRKNDEGENL</sequence>
<evidence type="ECO:0000256" key="4">
    <source>
        <dbReference type="ARBA" id="ARBA00023015"/>
    </source>
</evidence>
<dbReference type="GO" id="GO:0031564">
    <property type="term" value="P:transcription antitermination"/>
    <property type="evidence" value="ECO:0007669"/>
    <property type="project" value="UniProtKB-KW"/>
</dbReference>
<dbReference type="GO" id="GO:0003723">
    <property type="term" value="F:RNA binding"/>
    <property type="evidence" value="ECO:0007669"/>
    <property type="project" value="UniProtKB-UniRule"/>
</dbReference>
<evidence type="ECO:0000259" key="8">
    <source>
        <dbReference type="Pfam" id="PF01029"/>
    </source>
</evidence>
<evidence type="ECO:0000313" key="9">
    <source>
        <dbReference type="EMBL" id="PTM58530.1"/>
    </source>
</evidence>
<dbReference type="Proteomes" id="UP000241639">
    <property type="component" value="Unassembled WGS sequence"/>
</dbReference>
<protein>
    <recommendedName>
        <fullName evidence="6">Transcription antitermination protein NusB</fullName>
    </recommendedName>
    <alternativeName>
        <fullName evidence="6">Antitermination factor NusB</fullName>
    </alternativeName>
</protein>
<dbReference type="CDD" id="cd00619">
    <property type="entry name" value="Terminator_NusB"/>
    <property type="match status" value="1"/>
</dbReference>
<evidence type="ECO:0000256" key="2">
    <source>
        <dbReference type="ARBA" id="ARBA00022814"/>
    </source>
</evidence>
<feature type="coiled-coil region" evidence="7">
    <location>
        <begin position="14"/>
        <end position="71"/>
    </location>
</feature>
<reference evidence="9 10" key="1">
    <citation type="submission" date="2018-04" db="EMBL/GenBank/DDBJ databases">
        <title>Genomic Encyclopedia of Archaeal and Bacterial Type Strains, Phase II (KMG-II): from individual species to whole genera.</title>
        <authorList>
            <person name="Goeker M."/>
        </authorList>
    </citation>
    <scope>NUCLEOTIDE SEQUENCE [LARGE SCALE GENOMIC DNA]</scope>
    <source>
        <strain evidence="9 10">DSM 45169</strain>
    </source>
</reference>
<dbReference type="NCBIfam" id="NF001223">
    <property type="entry name" value="PRK00202.1-1"/>
    <property type="match status" value="1"/>
</dbReference>
<dbReference type="InterPro" id="IPR035926">
    <property type="entry name" value="NusB-like_sf"/>
</dbReference>
<comment type="caution">
    <text evidence="9">The sequence shown here is derived from an EMBL/GenBank/DDBJ whole genome shotgun (WGS) entry which is preliminary data.</text>
</comment>
<evidence type="ECO:0000256" key="5">
    <source>
        <dbReference type="ARBA" id="ARBA00023163"/>
    </source>
</evidence>
<dbReference type="EMBL" id="PZZP01000001">
    <property type="protein sequence ID" value="PTM58530.1"/>
    <property type="molecule type" value="Genomic_DNA"/>
</dbReference>
<evidence type="ECO:0000256" key="7">
    <source>
        <dbReference type="SAM" id="Coils"/>
    </source>
</evidence>
<proteinExistence type="inferred from homology"/>
<keyword evidence="5 6" id="KW-0804">Transcription</keyword>
<dbReference type="SUPFAM" id="SSF48013">
    <property type="entry name" value="NusB-like"/>
    <property type="match status" value="1"/>
</dbReference>
<name>A0A2T4Z9G9_9BACL</name>
<dbReference type="OrthoDB" id="9811381at2"/>
<dbReference type="InterPro" id="IPR011605">
    <property type="entry name" value="NusB_fam"/>
</dbReference>
<gene>
    <name evidence="6" type="primary">nusB</name>
    <name evidence="9" type="ORF">C8J48_1115</name>
</gene>
<dbReference type="InterPro" id="IPR006027">
    <property type="entry name" value="NusB_RsmB_TIM44"/>
</dbReference>
<dbReference type="PANTHER" id="PTHR11078">
    <property type="entry name" value="N UTILIZATION SUBSTANCE PROTEIN B-RELATED"/>
    <property type="match status" value="1"/>
</dbReference>
<dbReference type="Pfam" id="PF01029">
    <property type="entry name" value="NusB"/>
    <property type="match status" value="1"/>
</dbReference>
<keyword evidence="3 6" id="KW-0694">RNA-binding</keyword>
<evidence type="ECO:0000313" key="10">
    <source>
        <dbReference type="Proteomes" id="UP000241639"/>
    </source>
</evidence>
<evidence type="ECO:0000256" key="6">
    <source>
        <dbReference type="HAMAP-Rule" id="MF_00073"/>
    </source>
</evidence>
<dbReference type="HAMAP" id="MF_00073">
    <property type="entry name" value="NusB"/>
    <property type="match status" value="1"/>
</dbReference>
<comment type="function">
    <text evidence="6">Involved in transcription antitermination. Required for transcription of ribosomal RNA (rRNA) genes. Binds specifically to the boxA antiterminator sequence of the ribosomal RNA (rrn) operons.</text>
</comment>
<keyword evidence="7" id="KW-0175">Coiled coil</keyword>
<feature type="domain" description="NusB/RsmB/TIM44" evidence="8">
    <location>
        <begin position="4"/>
        <end position="133"/>
    </location>
</feature>
<evidence type="ECO:0000256" key="3">
    <source>
        <dbReference type="ARBA" id="ARBA00022884"/>
    </source>
</evidence>
<keyword evidence="2 6" id="KW-0889">Transcription antitermination</keyword>
<keyword evidence="10" id="KW-1185">Reference proteome</keyword>
<dbReference type="GO" id="GO:0005829">
    <property type="term" value="C:cytosol"/>
    <property type="evidence" value="ECO:0007669"/>
    <property type="project" value="TreeGrafter"/>
</dbReference>
<dbReference type="RefSeq" id="WP_107725326.1">
    <property type="nucleotide sequence ID" value="NZ_PZZP01000001.1"/>
</dbReference>
<dbReference type="PANTHER" id="PTHR11078:SF3">
    <property type="entry name" value="ANTITERMINATION NUSB DOMAIN-CONTAINING PROTEIN"/>
    <property type="match status" value="1"/>
</dbReference>
<dbReference type="GO" id="GO:0006353">
    <property type="term" value="P:DNA-templated transcription termination"/>
    <property type="evidence" value="ECO:0007669"/>
    <property type="project" value="UniProtKB-UniRule"/>
</dbReference>
<evidence type="ECO:0000256" key="1">
    <source>
        <dbReference type="ARBA" id="ARBA00005952"/>
    </source>
</evidence>
<dbReference type="Gene3D" id="1.10.940.10">
    <property type="entry name" value="NusB-like"/>
    <property type="match status" value="1"/>
</dbReference>
<keyword evidence="4 6" id="KW-0805">Transcription regulation</keyword>
<dbReference type="AlphaFoldDB" id="A0A2T4Z9G9"/>